<feature type="signal peptide" evidence="1">
    <location>
        <begin position="1"/>
        <end position="21"/>
    </location>
</feature>
<organism evidence="2 3">
    <name type="scientific">Crenobacter luteus</name>
    <dbReference type="NCBI Taxonomy" id="1452487"/>
    <lineage>
        <taxon>Bacteria</taxon>
        <taxon>Pseudomonadati</taxon>
        <taxon>Pseudomonadota</taxon>
        <taxon>Betaproteobacteria</taxon>
        <taxon>Neisseriales</taxon>
        <taxon>Neisseriaceae</taxon>
        <taxon>Crenobacter</taxon>
    </lineage>
</organism>
<evidence type="ECO:0000313" key="2">
    <source>
        <dbReference type="EMBL" id="KZE30046.1"/>
    </source>
</evidence>
<keyword evidence="1" id="KW-0732">Signal</keyword>
<dbReference type="RefSeq" id="WP_066613418.1">
    <property type="nucleotide sequence ID" value="NZ_LQQU01000030.1"/>
</dbReference>
<name>A0A163C4L8_9NEIS</name>
<evidence type="ECO:0000313" key="3">
    <source>
        <dbReference type="Proteomes" id="UP000076625"/>
    </source>
</evidence>
<dbReference type="AlphaFoldDB" id="A0A163C4L8"/>
<accession>A0A163C4L8</accession>
<feature type="chain" id="PRO_5007841916" evidence="1">
    <location>
        <begin position="22"/>
        <end position="110"/>
    </location>
</feature>
<gene>
    <name evidence="2" type="ORF">AVW16_13010</name>
</gene>
<comment type="caution">
    <text evidence="2">The sequence shown here is derived from an EMBL/GenBank/DDBJ whole genome shotgun (WGS) entry which is preliminary data.</text>
</comment>
<proteinExistence type="predicted"/>
<dbReference type="Proteomes" id="UP000076625">
    <property type="component" value="Unassembled WGS sequence"/>
</dbReference>
<reference evidence="3" key="1">
    <citation type="submission" date="2016-01" db="EMBL/GenBank/DDBJ databases">
        <title>Draft genome of Chromobacterium sp. F49.</title>
        <authorList>
            <person name="Hong K.W."/>
        </authorList>
    </citation>
    <scope>NUCLEOTIDE SEQUENCE [LARGE SCALE GENOMIC DNA]</scope>
    <source>
        <strain evidence="3">CN10</strain>
    </source>
</reference>
<keyword evidence="3" id="KW-1185">Reference proteome</keyword>
<protein>
    <submittedName>
        <fullName evidence="2">Uncharacterized protein</fullName>
    </submittedName>
</protein>
<dbReference type="EMBL" id="LQQU01000030">
    <property type="protein sequence ID" value="KZE30046.1"/>
    <property type="molecule type" value="Genomic_DNA"/>
</dbReference>
<dbReference type="OrthoDB" id="8592856at2"/>
<dbReference type="STRING" id="1452487.AVW16_13010"/>
<sequence>MAKAFIAAAAALVALAGGVAAEPLAGQGREITQKGLTLLCVNKAQDSSWGKLLTGSNPQRVCGCTAERVSAALSKEDVIGIIGGEIKVKEDARLKGLLERAALACSFKFR</sequence>
<evidence type="ECO:0000256" key="1">
    <source>
        <dbReference type="SAM" id="SignalP"/>
    </source>
</evidence>